<dbReference type="InterPro" id="IPR035914">
    <property type="entry name" value="Sperma_CUB_dom_sf"/>
</dbReference>
<keyword evidence="4 6" id="KW-1015">Disulfide bond</keyword>
<dbReference type="GO" id="GO:0007476">
    <property type="term" value="P:imaginal disc-derived wing morphogenesis"/>
    <property type="evidence" value="ECO:0007669"/>
    <property type="project" value="UniProtKB-ARBA"/>
</dbReference>
<dbReference type="PROSITE" id="PS00022">
    <property type="entry name" value="EGF_1"/>
    <property type="match status" value="2"/>
</dbReference>
<dbReference type="PROSITE" id="PS01180">
    <property type="entry name" value="CUB"/>
    <property type="match status" value="1"/>
</dbReference>
<dbReference type="GO" id="GO:0016318">
    <property type="term" value="P:ommatidial rotation"/>
    <property type="evidence" value="ECO:0007669"/>
    <property type="project" value="UniProtKB-ARBA"/>
</dbReference>
<evidence type="ECO:0000256" key="5">
    <source>
        <dbReference type="ARBA" id="ARBA00023180"/>
    </source>
</evidence>
<dbReference type="Pfam" id="PF00008">
    <property type="entry name" value="EGF"/>
    <property type="match status" value="1"/>
</dbReference>
<dbReference type="GO" id="GO:0050769">
    <property type="term" value="P:positive regulation of neurogenesis"/>
    <property type="evidence" value="ECO:0007669"/>
    <property type="project" value="UniProtKB-ARBA"/>
</dbReference>
<dbReference type="CDD" id="cd00054">
    <property type="entry name" value="EGF_CA"/>
    <property type="match status" value="1"/>
</dbReference>
<protein>
    <submittedName>
        <fullName evidence="9">Uncharacterized protein</fullName>
    </submittedName>
</protein>
<keyword evidence="3" id="KW-0677">Repeat</keyword>
<evidence type="ECO:0000256" key="1">
    <source>
        <dbReference type="ARBA" id="ARBA00022536"/>
    </source>
</evidence>
<dbReference type="SMART" id="SM00181">
    <property type="entry name" value="EGF"/>
    <property type="match status" value="2"/>
</dbReference>
<accession>A0AAD9VUV2</accession>
<dbReference type="InterPro" id="IPR000859">
    <property type="entry name" value="CUB_dom"/>
</dbReference>
<dbReference type="PANTHER" id="PTHR12916:SF4">
    <property type="entry name" value="UNINFLATABLE, ISOFORM C"/>
    <property type="match status" value="1"/>
</dbReference>
<feature type="disulfide bond" evidence="6">
    <location>
        <begin position="207"/>
        <end position="216"/>
    </location>
</feature>
<dbReference type="PANTHER" id="PTHR12916">
    <property type="entry name" value="CYTOCHROME C OXIDASE POLYPEPTIDE VIC-2"/>
    <property type="match status" value="1"/>
</dbReference>
<dbReference type="SUPFAM" id="SSF57196">
    <property type="entry name" value="EGF/Laminin"/>
    <property type="match status" value="1"/>
</dbReference>
<gene>
    <name evidence="9" type="ORF">KPH14_003924</name>
</gene>
<dbReference type="AlphaFoldDB" id="A0AAD9VUV2"/>
<evidence type="ECO:0000256" key="6">
    <source>
        <dbReference type="PROSITE-ProRule" id="PRU00076"/>
    </source>
</evidence>
<dbReference type="GO" id="GO:0005911">
    <property type="term" value="C:cell-cell junction"/>
    <property type="evidence" value="ECO:0007669"/>
    <property type="project" value="UniProtKB-ARBA"/>
</dbReference>
<dbReference type="PROSITE" id="PS01186">
    <property type="entry name" value="EGF_2"/>
    <property type="match status" value="1"/>
</dbReference>
<comment type="caution">
    <text evidence="9">The sequence shown here is derived from an EMBL/GenBank/DDBJ whole genome shotgun (WGS) entry which is preliminary data.</text>
</comment>
<reference evidence="9" key="2">
    <citation type="journal article" date="2023" name="Commun. Biol.">
        <title>Intrasexual cuticular hydrocarbon dimorphism in a wasp sheds light on hydrocarbon biosynthesis genes in Hymenoptera.</title>
        <authorList>
            <person name="Moris V.C."/>
            <person name="Podsiadlowski L."/>
            <person name="Martin S."/>
            <person name="Oeyen J.P."/>
            <person name="Donath A."/>
            <person name="Petersen M."/>
            <person name="Wilbrandt J."/>
            <person name="Misof B."/>
            <person name="Liedtke D."/>
            <person name="Thamm M."/>
            <person name="Scheiner R."/>
            <person name="Schmitt T."/>
            <person name="Niehuis O."/>
        </authorList>
    </citation>
    <scope>NUCLEOTIDE SEQUENCE</scope>
    <source>
        <strain evidence="9">GBR_01_08_01A</strain>
    </source>
</reference>
<dbReference type="PROSITE" id="PS50026">
    <property type="entry name" value="EGF_3"/>
    <property type="match status" value="2"/>
</dbReference>
<sequence>MDCNYRLTSPKGIIATPNFPKAFPVPITCRWVIDVSDIPSTNSSIIVYMTQLYVYKGLKLTEYAYYESQTMNYGASLIEEITEGNVFEHRWFRTFRPFLVLEFELDRLEGNHVRVLDDLLDVYGFNVTYQMTQNEPNPNSCSVSECSFTGNCFLSFDYTSFSCDCFSNFSGKKCDEGPLCFDEKRKSICQNGGSCKQLGARAVHCDCLPGYVGRNCETQLLKTTNTECGREHCILQCPYEVEEQRPCSCRNGTKIYNNRSRYECRIKLSNVTSLRAGLIAQHGSLESNLAKQVS</sequence>
<evidence type="ECO:0000313" key="10">
    <source>
        <dbReference type="Proteomes" id="UP001258017"/>
    </source>
</evidence>
<evidence type="ECO:0000259" key="8">
    <source>
        <dbReference type="PROSITE" id="PS50026"/>
    </source>
</evidence>
<dbReference type="GO" id="GO:0007411">
    <property type="term" value="P:axon guidance"/>
    <property type="evidence" value="ECO:0007669"/>
    <property type="project" value="UniProtKB-ARBA"/>
</dbReference>
<evidence type="ECO:0000256" key="3">
    <source>
        <dbReference type="ARBA" id="ARBA00022737"/>
    </source>
</evidence>
<dbReference type="GO" id="GO:0048056">
    <property type="term" value="P:R3/R4 cell differentiation"/>
    <property type="evidence" value="ECO:0007669"/>
    <property type="project" value="UniProtKB-ARBA"/>
</dbReference>
<proteinExistence type="predicted"/>
<feature type="disulfide bond" evidence="6">
    <location>
        <begin position="146"/>
        <end position="163"/>
    </location>
</feature>
<keyword evidence="1 6" id="KW-0245">EGF-like domain</keyword>
<dbReference type="GO" id="GO:0120035">
    <property type="term" value="P:regulation of plasma membrane bounded cell projection organization"/>
    <property type="evidence" value="ECO:0007669"/>
    <property type="project" value="UniProtKB-ARBA"/>
</dbReference>
<evidence type="ECO:0000256" key="4">
    <source>
        <dbReference type="ARBA" id="ARBA00023157"/>
    </source>
</evidence>
<name>A0AAD9VUV2_9HYME</name>
<dbReference type="Gene3D" id="2.10.25.10">
    <property type="entry name" value="Laminin"/>
    <property type="match status" value="1"/>
</dbReference>
<evidence type="ECO:0000256" key="2">
    <source>
        <dbReference type="ARBA" id="ARBA00022729"/>
    </source>
</evidence>
<feature type="domain" description="EGF-like" evidence="8">
    <location>
        <begin position="137"/>
        <end position="175"/>
    </location>
</feature>
<reference evidence="9" key="1">
    <citation type="submission" date="2021-08" db="EMBL/GenBank/DDBJ databases">
        <authorList>
            <person name="Misof B."/>
            <person name="Oliver O."/>
            <person name="Podsiadlowski L."/>
            <person name="Donath A."/>
            <person name="Peters R."/>
            <person name="Mayer C."/>
            <person name="Rust J."/>
            <person name="Gunkel S."/>
            <person name="Lesny P."/>
            <person name="Martin S."/>
            <person name="Oeyen J.P."/>
            <person name="Petersen M."/>
            <person name="Panagiotis P."/>
            <person name="Wilbrandt J."/>
            <person name="Tanja T."/>
        </authorList>
    </citation>
    <scope>NUCLEOTIDE SEQUENCE</scope>
    <source>
        <strain evidence="9">GBR_01_08_01A</strain>
        <tissue evidence="9">Thorax + abdomen</tissue>
    </source>
</reference>
<organism evidence="9 10">
    <name type="scientific">Odynerus spinipes</name>
    <dbReference type="NCBI Taxonomy" id="1348599"/>
    <lineage>
        <taxon>Eukaryota</taxon>
        <taxon>Metazoa</taxon>
        <taxon>Ecdysozoa</taxon>
        <taxon>Arthropoda</taxon>
        <taxon>Hexapoda</taxon>
        <taxon>Insecta</taxon>
        <taxon>Pterygota</taxon>
        <taxon>Neoptera</taxon>
        <taxon>Endopterygota</taxon>
        <taxon>Hymenoptera</taxon>
        <taxon>Apocrita</taxon>
        <taxon>Aculeata</taxon>
        <taxon>Vespoidea</taxon>
        <taxon>Vespidae</taxon>
        <taxon>Eumeninae</taxon>
        <taxon>Odynerus</taxon>
    </lineage>
</organism>
<keyword evidence="10" id="KW-1185">Reference proteome</keyword>
<dbReference type="InterPro" id="IPR000742">
    <property type="entry name" value="EGF"/>
</dbReference>
<keyword evidence="5" id="KW-0325">Glycoprotein</keyword>
<evidence type="ECO:0000259" key="7">
    <source>
        <dbReference type="PROSITE" id="PS01180"/>
    </source>
</evidence>
<dbReference type="FunFam" id="2.10.25.10:FF:000012">
    <property type="entry name" value="Delta-like protein"/>
    <property type="match status" value="1"/>
</dbReference>
<feature type="domain" description="EGF-like" evidence="8">
    <location>
        <begin position="176"/>
        <end position="217"/>
    </location>
</feature>
<comment type="caution">
    <text evidence="6">Lacks conserved residue(s) required for the propagation of feature annotation.</text>
</comment>
<dbReference type="Gene3D" id="2.60.120.290">
    <property type="entry name" value="Spermadhesin, CUB domain"/>
    <property type="match status" value="1"/>
</dbReference>
<dbReference type="EMBL" id="JAIFRP010000006">
    <property type="protein sequence ID" value="KAK2587823.1"/>
    <property type="molecule type" value="Genomic_DNA"/>
</dbReference>
<keyword evidence="2" id="KW-0732">Signal</keyword>
<feature type="domain" description="CUB" evidence="7">
    <location>
        <begin position="3"/>
        <end position="132"/>
    </location>
</feature>
<dbReference type="Proteomes" id="UP001258017">
    <property type="component" value="Unassembled WGS sequence"/>
</dbReference>
<evidence type="ECO:0000313" key="9">
    <source>
        <dbReference type="EMBL" id="KAK2587823.1"/>
    </source>
</evidence>
<feature type="disulfide bond" evidence="6">
    <location>
        <begin position="165"/>
        <end position="174"/>
    </location>
</feature>
<dbReference type="GO" id="GO:0040008">
    <property type="term" value="P:regulation of growth"/>
    <property type="evidence" value="ECO:0007669"/>
    <property type="project" value="UniProtKB-ARBA"/>
</dbReference>
<dbReference type="SUPFAM" id="SSF49854">
    <property type="entry name" value="Spermadhesin, CUB domain"/>
    <property type="match status" value="1"/>
</dbReference>